<dbReference type="Pfam" id="PF00144">
    <property type="entry name" value="Beta-lactamase"/>
    <property type="match status" value="1"/>
</dbReference>
<dbReference type="Gene3D" id="3.40.710.10">
    <property type="entry name" value="DD-peptidase/beta-lactamase superfamily"/>
    <property type="match status" value="1"/>
</dbReference>
<evidence type="ECO:0000313" key="4">
    <source>
        <dbReference type="Proteomes" id="UP001268683"/>
    </source>
</evidence>
<keyword evidence="3" id="KW-0378">Hydrolase</keyword>
<feature type="chain" id="PRO_5041435517" evidence="1">
    <location>
        <begin position="32"/>
        <end position="796"/>
    </location>
</feature>
<evidence type="ECO:0000259" key="2">
    <source>
        <dbReference type="Pfam" id="PF00144"/>
    </source>
</evidence>
<accession>A0AA52HAN4</accession>
<dbReference type="InterPro" id="IPR001466">
    <property type="entry name" value="Beta-lactam-related"/>
</dbReference>
<proteinExistence type="predicted"/>
<dbReference type="PANTHER" id="PTHR46825:SF15">
    <property type="entry name" value="BETA-LACTAMASE-RELATED DOMAIN-CONTAINING PROTEIN"/>
    <property type="match status" value="1"/>
</dbReference>
<feature type="signal peptide" evidence="1">
    <location>
        <begin position="1"/>
        <end position="31"/>
    </location>
</feature>
<dbReference type="AlphaFoldDB" id="A0AA52HAN4"/>
<gene>
    <name evidence="3" type="ORF">QGN29_00950</name>
</gene>
<dbReference type="RefSeq" id="WP_310798770.1">
    <property type="nucleotide sequence ID" value="NZ_CP123872.1"/>
</dbReference>
<keyword evidence="1" id="KW-0732">Signal</keyword>
<dbReference type="EMBL" id="CP123872">
    <property type="protein sequence ID" value="WND02930.1"/>
    <property type="molecule type" value="Genomic_DNA"/>
</dbReference>
<dbReference type="InterPro" id="IPR050491">
    <property type="entry name" value="AmpC-like"/>
</dbReference>
<dbReference type="KEGG" id="tmk:QGN29_00950"/>
<keyword evidence="4" id="KW-1185">Reference proteome</keyword>
<dbReference type="Proteomes" id="UP001268683">
    <property type="component" value="Chromosome"/>
</dbReference>
<organism evidence="3 4">
    <name type="scientific">Temperatibacter marinus</name>
    <dbReference type="NCBI Taxonomy" id="1456591"/>
    <lineage>
        <taxon>Bacteria</taxon>
        <taxon>Pseudomonadati</taxon>
        <taxon>Pseudomonadota</taxon>
        <taxon>Alphaproteobacteria</taxon>
        <taxon>Kordiimonadales</taxon>
        <taxon>Temperatibacteraceae</taxon>
        <taxon>Temperatibacter</taxon>
    </lineage>
</organism>
<feature type="domain" description="Beta-lactamase-related" evidence="2">
    <location>
        <begin position="46"/>
        <end position="358"/>
    </location>
</feature>
<name>A0AA52HAN4_9PROT</name>
<dbReference type="PANTHER" id="PTHR46825">
    <property type="entry name" value="D-ALANYL-D-ALANINE-CARBOXYPEPTIDASE/ENDOPEPTIDASE AMPH"/>
    <property type="match status" value="1"/>
</dbReference>
<reference evidence="3" key="1">
    <citation type="submission" date="2023-04" db="EMBL/GenBank/DDBJ databases">
        <title>Complete genome sequence of Temperatibacter marinus.</title>
        <authorList>
            <person name="Rong J.-C."/>
            <person name="Yi M.-L."/>
            <person name="Zhao Q."/>
        </authorList>
    </citation>
    <scope>NUCLEOTIDE SEQUENCE</scope>
    <source>
        <strain evidence="3">NBRC 110045</strain>
    </source>
</reference>
<dbReference type="GO" id="GO:0016787">
    <property type="term" value="F:hydrolase activity"/>
    <property type="evidence" value="ECO:0007669"/>
    <property type="project" value="UniProtKB-KW"/>
</dbReference>
<dbReference type="InterPro" id="IPR012338">
    <property type="entry name" value="Beta-lactam/transpept-like"/>
</dbReference>
<evidence type="ECO:0000256" key="1">
    <source>
        <dbReference type="SAM" id="SignalP"/>
    </source>
</evidence>
<sequence length="796" mass="88134">MTSIKWKCKNNILLNLLIASLLLLISVGTQAADDMEGRLNALSEALERKRQELHIPGMALAIIKDDKIILAKGFGYRDLAGKVAVTPDTNFAIGSTSKAFASTLVALLADEGKMGWDEKVSTYMEWFKPNLNEATGELTLRDMLSHRSGLSRNDILWASGVVGREAILRESLDAEPLDEFRKKFNYNNVLYLAAGVASAKASGEKDWDSLLEKRLLKPLHMKSSTSRNAEASNMSKGYRWIAATKTFEALEKKNLDNISPAGGIHSNVLDMANWVRFNLGKGKFDGKQLLSSKQFDDLWGAAISMAPGMDYGLGWFIRDWQGKKVIEHGGNIQGYAAQVALMPEENLGFVLLTNVTATPLQQGSMEIVWDGLFSEEKTQEEEGKVDYTPYIGDYIANFGPFRDATFAVQVTPEGALAVDVPGQRLYALKDPDAKGKWYFQLTNTIAVSFSEVEKGKAKMMRMHQGGMDFEIPRKGVSAKAEVDLAEFSPLLGDYKHPALPRPIKALIKNNRLAIDVPGEMVYELHLPDDKGHRAFRINKMLSAKFDTDEQGAGKTLSIYRGDNKALSAEVDRSTQQKSDPLPSKEDILALMKTKEKIAAFKKAGSTSITANVMMKQAGVKGEMLMKVEGDSRYHQSLNFGQYGQITTVLNGDFAATKGLQPYTEFNGNLLEQAKNEHPYAGIDLVASYDSFKVKEKREMDGKAVYLVELTEEGLPATTIAVDVETGDIVKRRGGMILENIGIIPIVTTYSDFREVNGYRQPYKVNVFNPMSGNMLIEITSMKTNQTFDKSLFTLSQ</sequence>
<dbReference type="SUPFAM" id="SSF56601">
    <property type="entry name" value="beta-lactamase/transpeptidase-like"/>
    <property type="match status" value="1"/>
</dbReference>
<protein>
    <submittedName>
        <fullName evidence="3">Serine hydrolase</fullName>
    </submittedName>
</protein>
<evidence type="ECO:0000313" key="3">
    <source>
        <dbReference type="EMBL" id="WND02930.1"/>
    </source>
</evidence>